<name>A0ABV4HXU4_9ACTN</name>
<accession>A0ABV4HXU4</accession>
<gene>
    <name evidence="1" type="ORF">AB2L28_03205</name>
</gene>
<dbReference type="Proteomes" id="UP001566476">
    <property type="component" value="Unassembled WGS sequence"/>
</dbReference>
<organism evidence="1 2">
    <name type="scientific">Kineococcus mangrovi</name>
    <dbReference type="NCBI Taxonomy" id="1660183"/>
    <lineage>
        <taxon>Bacteria</taxon>
        <taxon>Bacillati</taxon>
        <taxon>Actinomycetota</taxon>
        <taxon>Actinomycetes</taxon>
        <taxon>Kineosporiales</taxon>
        <taxon>Kineosporiaceae</taxon>
        <taxon>Kineococcus</taxon>
    </lineage>
</organism>
<reference evidence="1 2" key="1">
    <citation type="submission" date="2024-07" db="EMBL/GenBank/DDBJ databases">
        <authorList>
            <person name="Thanompreechachai J."/>
            <person name="Duangmal K."/>
        </authorList>
    </citation>
    <scope>NUCLEOTIDE SEQUENCE [LARGE SCALE GENOMIC DNA]</scope>
    <source>
        <strain evidence="1 2">TBRC 1896</strain>
    </source>
</reference>
<dbReference type="EMBL" id="JBGGTQ010000002">
    <property type="protein sequence ID" value="MEZ0491239.1"/>
    <property type="molecule type" value="Genomic_DNA"/>
</dbReference>
<sequence length="43" mass="4645">MRYEAPRVTELGSFAELTLLTPKDIGVPSDGFSYQGQSLIVAS</sequence>
<dbReference type="RefSeq" id="WP_370717294.1">
    <property type="nucleotide sequence ID" value="NZ_JBGGTQ010000002.1"/>
</dbReference>
<evidence type="ECO:0000313" key="1">
    <source>
        <dbReference type="EMBL" id="MEZ0491239.1"/>
    </source>
</evidence>
<keyword evidence="2" id="KW-1185">Reference proteome</keyword>
<comment type="caution">
    <text evidence="1">The sequence shown here is derived from an EMBL/GenBank/DDBJ whole genome shotgun (WGS) entry which is preliminary data.</text>
</comment>
<evidence type="ECO:0000313" key="2">
    <source>
        <dbReference type="Proteomes" id="UP001566476"/>
    </source>
</evidence>
<protein>
    <submittedName>
        <fullName evidence="1">Lasso RiPP family leader peptide-containing protein</fullName>
    </submittedName>
</protein>
<dbReference type="NCBIfam" id="NF033521">
    <property type="entry name" value="lasso_leader_L3"/>
    <property type="match status" value="1"/>
</dbReference>
<proteinExistence type="predicted"/>